<sequence>MRTSAWLLCLICAGSAVVILLSLFIVGLLLHDIHVLHGNVTADLSDFKEIANQAWDEMLTSIADFDRQQKIEIGTTQGRQKRQDGSFASCNCGDQRHHCPAGPPGPEGEVGPPGQDGYHGPPGEPGVPGPSLGITLKSLGCTPCPAGPPGLKGPDGPIGDRGPDGSPGPQGPAGLSGPPGKGGDHGGMGVDGVVGPVGLPGKPGAPGVPGKAGIQGKAGTPGTDGAYCACPPRASFDLAFILKDGDHEWAKVARRFAKD</sequence>
<dbReference type="InterPro" id="IPR008160">
    <property type="entry name" value="Collagen"/>
</dbReference>
<feature type="compositionally biased region" description="Low complexity" evidence="2">
    <location>
        <begin position="107"/>
        <end position="121"/>
    </location>
</feature>
<evidence type="ECO:0000259" key="4">
    <source>
        <dbReference type="SMART" id="SM01088"/>
    </source>
</evidence>
<dbReference type="WBParaSite" id="NBR_0001698201-mRNA-1">
    <property type="protein sequence ID" value="NBR_0001698201-mRNA-1"/>
    <property type="gene ID" value="NBR_0001698201"/>
</dbReference>
<dbReference type="Pfam" id="PF01484">
    <property type="entry name" value="Col_cuticle_N"/>
    <property type="match status" value="1"/>
</dbReference>
<proteinExistence type="predicted"/>
<keyword evidence="6" id="KW-1185">Reference proteome</keyword>
<dbReference type="GO" id="GO:0042302">
    <property type="term" value="F:structural constituent of cuticle"/>
    <property type="evidence" value="ECO:0007669"/>
    <property type="project" value="InterPro"/>
</dbReference>
<dbReference type="Pfam" id="PF01391">
    <property type="entry name" value="Collagen"/>
    <property type="match status" value="1"/>
</dbReference>
<dbReference type="EMBL" id="UYSL01022498">
    <property type="protein sequence ID" value="VDL80598.1"/>
    <property type="molecule type" value="Genomic_DNA"/>
</dbReference>
<name>A0A0N4YJ57_NIPBR</name>
<feature type="compositionally biased region" description="Gly residues" evidence="2">
    <location>
        <begin position="177"/>
        <end position="192"/>
    </location>
</feature>
<feature type="compositionally biased region" description="Low complexity" evidence="2">
    <location>
        <begin position="193"/>
        <end position="202"/>
    </location>
</feature>
<feature type="transmembrane region" description="Helical" evidence="3">
    <location>
        <begin position="7"/>
        <end position="30"/>
    </location>
</feature>
<dbReference type="PANTHER" id="PTHR24637">
    <property type="entry name" value="COLLAGEN"/>
    <property type="match status" value="1"/>
</dbReference>
<keyword evidence="1" id="KW-0677">Repeat</keyword>
<evidence type="ECO:0000256" key="2">
    <source>
        <dbReference type="SAM" id="MobiDB-lite"/>
    </source>
</evidence>
<keyword evidence="3" id="KW-1133">Transmembrane helix</keyword>
<evidence type="ECO:0000256" key="1">
    <source>
        <dbReference type="ARBA" id="ARBA00022737"/>
    </source>
</evidence>
<keyword evidence="3" id="KW-0812">Transmembrane</keyword>
<evidence type="ECO:0000313" key="6">
    <source>
        <dbReference type="Proteomes" id="UP000271162"/>
    </source>
</evidence>
<dbReference type="OMA" id="EIANQAW"/>
<evidence type="ECO:0000313" key="7">
    <source>
        <dbReference type="WBParaSite" id="NBR_0001698201-mRNA-1"/>
    </source>
</evidence>
<dbReference type="Proteomes" id="UP000271162">
    <property type="component" value="Unassembled WGS sequence"/>
</dbReference>
<dbReference type="SMART" id="SM01088">
    <property type="entry name" value="Col_cuticle_N"/>
    <property type="match status" value="1"/>
</dbReference>
<dbReference type="PANTHER" id="PTHR24637:SF423">
    <property type="entry name" value="NEMATODE CUTICLE COLLAGEN N-TERMINAL DOMAIN-CONTAINING PROTEIN"/>
    <property type="match status" value="1"/>
</dbReference>
<dbReference type="AlphaFoldDB" id="A0A0N4YJ57"/>
<evidence type="ECO:0000313" key="5">
    <source>
        <dbReference type="EMBL" id="VDL80598.1"/>
    </source>
</evidence>
<feature type="region of interest" description="Disordered" evidence="2">
    <location>
        <begin position="99"/>
        <end position="217"/>
    </location>
</feature>
<dbReference type="STRING" id="27835.A0A0N4YJ57"/>
<accession>A0A0N4YJ57</accession>
<feature type="domain" description="Nematode cuticle collagen N-terminal" evidence="4">
    <location>
        <begin position="8"/>
        <end position="58"/>
    </location>
</feature>
<evidence type="ECO:0000256" key="3">
    <source>
        <dbReference type="SAM" id="Phobius"/>
    </source>
</evidence>
<protein>
    <submittedName>
        <fullName evidence="7">Col_cuticle_N domain-containing protein</fullName>
    </submittedName>
</protein>
<reference evidence="5 6" key="2">
    <citation type="submission" date="2018-11" db="EMBL/GenBank/DDBJ databases">
        <authorList>
            <consortium name="Pathogen Informatics"/>
        </authorList>
    </citation>
    <scope>NUCLEOTIDE SEQUENCE [LARGE SCALE GENOMIC DNA]</scope>
</reference>
<organism evidence="7">
    <name type="scientific">Nippostrongylus brasiliensis</name>
    <name type="common">Rat hookworm</name>
    <dbReference type="NCBI Taxonomy" id="27835"/>
    <lineage>
        <taxon>Eukaryota</taxon>
        <taxon>Metazoa</taxon>
        <taxon>Ecdysozoa</taxon>
        <taxon>Nematoda</taxon>
        <taxon>Chromadorea</taxon>
        <taxon>Rhabditida</taxon>
        <taxon>Rhabditina</taxon>
        <taxon>Rhabditomorpha</taxon>
        <taxon>Strongyloidea</taxon>
        <taxon>Heligmosomidae</taxon>
        <taxon>Nippostrongylus</taxon>
    </lineage>
</organism>
<reference evidence="7" key="1">
    <citation type="submission" date="2016-04" db="UniProtKB">
        <authorList>
            <consortium name="WormBaseParasite"/>
        </authorList>
    </citation>
    <scope>IDENTIFICATION</scope>
</reference>
<dbReference type="InterPro" id="IPR002486">
    <property type="entry name" value="Col_cuticle_N"/>
</dbReference>
<gene>
    <name evidence="5" type="ORF">NBR_LOCUS16985</name>
</gene>
<keyword evidence="3" id="KW-0472">Membrane</keyword>